<dbReference type="GO" id="GO:0051537">
    <property type="term" value="F:2 iron, 2 sulfur cluster binding"/>
    <property type="evidence" value="ECO:0007669"/>
    <property type="project" value="UniProtKB-KW"/>
</dbReference>
<sequence length="276" mass="31546">MFLKTTKYAPRHKFVASNLEKATRSSVRWSYAVPEIKPFADAQIKHITPCFAHKNKFLSRNVPVTAGYSWTRARAGGCFTRYAHTDIKFPGYQEIRLDNEPHKDGPHAFYNQRYLYTSTLVASMATCVAVKETCDTFIQSFMPQDIDKYQSMLEFDLNKVPYGTSFKAKWKKKPLYITHLSDEDIEEAKAVPLSALVDPQTLEDRTPVNPRYLVMVGICTHLGCVPHMKSGDYNGFFCACHGSHYDKIGRIRAGPAPRNLEVPKYRIDEQNILHID</sequence>
<dbReference type="InterPro" id="IPR036922">
    <property type="entry name" value="Rieske_2Fe-2S_sf"/>
</dbReference>
<comment type="miscellaneous">
    <text evidence="11">The Rieske protein is a high potential 2Fe-2S protein.</text>
</comment>
<dbReference type="InterPro" id="IPR017941">
    <property type="entry name" value="Rieske_2Fe-2S"/>
</dbReference>
<evidence type="ECO:0000256" key="11">
    <source>
        <dbReference type="RuleBase" id="RU004494"/>
    </source>
</evidence>
<dbReference type="OrthoDB" id="1637982at2759"/>
<evidence type="ECO:0000256" key="7">
    <source>
        <dbReference type="ARBA" id="ARBA00023004"/>
    </source>
</evidence>
<keyword evidence="3" id="KW-0812">Transmembrane</keyword>
<keyword evidence="10" id="KW-1015">Disulfide bond</keyword>
<comment type="caution">
    <text evidence="14">The sequence shown here is derived from an EMBL/GenBank/DDBJ whole genome shotgun (WGS) entry which is preliminary data.</text>
</comment>
<evidence type="ECO:0000313" key="14">
    <source>
        <dbReference type="EMBL" id="KII68441.1"/>
    </source>
</evidence>
<protein>
    <recommendedName>
        <fullName evidence="11">Cytochrome b-c1 complex subunit Rieske, mitochondrial</fullName>
        <ecNumber evidence="11">7.1.1.8</ecNumber>
    </recommendedName>
</protein>
<keyword evidence="9" id="KW-0472">Membrane</keyword>
<dbReference type="InterPro" id="IPR005805">
    <property type="entry name" value="Rieske_Fe-S_prot_C"/>
</dbReference>
<dbReference type="FunFam" id="2.102.10.10:FF:000001">
    <property type="entry name" value="Cytochrome b-c1 complex subunit Rieske, mitochondrial"/>
    <property type="match status" value="1"/>
</dbReference>
<dbReference type="SUPFAM" id="SSF50022">
    <property type="entry name" value="ISP domain"/>
    <property type="match status" value="1"/>
</dbReference>
<dbReference type="EC" id="7.1.1.8" evidence="11"/>
<dbReference type="GO" id="GO:0046872">
    <property type="term" value="F:metal ion binding"/>
    <property type="evidence" value="ECO:0007669"/>
    <property type="project" value="UniProtKB-KW"/>
</dbReference>
<dbReference type="PRINTS" id="PR00162">
    <property type="entry name" value="RIESKE"/>
</dbReference>
<dbReference type="InterPro" id="IPR014349">
    <property type="entry name" value="Rieske_Fe-S_prot"/>
</dbReference>
<evidence type="ECO:0000259" key="13">
    <source>
        <dbReference type="PROSITE" id="PS51296"/>
    </source>
</evidence>
<evidence type="ECO:0000256" key="12">
    <source>
        <dbReference type="RuleBase" id="RU004495"/>
    </source>
</evidence>
<dbReference type="Gene3D" id="2.102.10.10">
    <property type="entry name" value="Rieske [2Fe-2S] iron-sulphur domain"/>
    <property type="match status" value="1"/>
</dbReference>
<comment type="subcellular location">
    <subcellularLocation>
        <location evidence="1">Membrane</location>
        <topology evidence="1">Single-pass membrane protein</topology>
    </subcellularLocation>
    <subcellularLocation>
        <location evidence="12">Mitochondrion inner membrane</location>
    </subcellularLocation>
</comment>
<dbReference type="NCBIfam" id="TIGR01416">
    <property type="entry name" value="Rieske_proteo"/>
    <property type="match status" value="1"/>
</dbReference>
<keyword evidence="11" id="KW-0249">Electron transport</keyword>
<dbReference type="GO" id="GO:0005743">
    <property type="term" value="C:mitochondrial inner membrane"/>
    <property type="evidence" value="ECO:0007669"/>
    <property type="project" value="UniProtKB-SubCell"/>
</dbReference>
<evidence type="ECO:0000256" key="8">
    <source>
        <dbReference type="ARBA" id="ARBA00023014"/>
    </source>
</evidence>
<accession>A0A0C2MMI5</accession>
<evidence type="ECO:0000256" key="3">
    <source>
        <dbReference type="ARBA" id="ARBA00022692"/>
    </source>
</evidence>
<evidence type="ECO:0000256" key="10">
    <source>
        <dbReference type="ARBA" id="ARBA00023157"/>
    </source>
</evidence>
<dbReference type="Pfam" id="PF00355">
    <property type="entry name" value="Rieske"/>
    <property type="match status" value="1"/>
</dbReference>
<dbReference type="EMBL" id="JWZT01002857">
    <property type="protein sequence ID" value="KII68441.1"/>
    <property type="molecule type" value="Genomic_DNA"/>
</dbReference>
<keyword evidence="12" id="KW-0679">Respiratory chain</keyword>
<dbReference type="OMA" id="NSGDWAG"/>
<dbReference type="PROSITE" id="PS51296">
    <property type="entry name" value="RIESKE"/>
    <property type="match status" value="1"/>
</dbReference>
<dbReference type="CDD" id="cd03470">
    <property type="entry name" value="Rieske_cytochrome_bc1"/>
    <property type="match status" value="1"/>
</dbReference>
<dbReference type="Proteomes" id="UP000031668">
    <property type="component" value="Unassembled WGS sequence"/>
</dbReference>
<comment type="similarity">
    <text evidence="2">Belongs to the Rieske iron-sulfur protein family.</text>
</comment>
<keyword evidence="4" id="KW-0001">2Fe-2S</keyword>
<reference evidence="14 15" key="1">
    <citation type="journal article" date="2014" name="Genome Biol. Evol.">
        <title>The genome of the myxosporean Thelohanellus kitauei shows adaptations to nutrient acquisition within its fish host.</title>
        <authorList>
            <person name="Yang Y."/>
            <person name="Xiong J."/>
            <person name="Zhou Z."/>
            <person name="Huo F."/>
            <person name="Miao W."/>
            <person name="Ran C."/>
            <person name="Liu Y."/>
            <person name="Zhang J."/>
            <person name="Feng J."/>
            <person name="Wang M."/>
            <person name="Wang M."/>
            <person name="Wang L."/>
            <person name="Yao B."/>
        </authorList>
    </citation>
    <scope>NUCLEOTIDE SEQUENCE [LARGE SCALE GENOMIC DNA]</scope>
    <source>
        <strain evidence="14">Wuqing</strain>
    </source>
</reference>
<dbReference type="InterPro" id="IPR006317">
    <property type="entry name" value="Ubiquinol_cyt_c_Rdtase_Fe-S-su"/>
</dbReference>
<keyword evidence="5" id="KW-0479">Metal-binding</keyword>
<keyword evidence="15" id="KW-1185">Reference proteome</keyword>
<feature type="domain" description="Rieske" evidence="13">
    <location>
        <begin position="188"/>
        <end position="274"/>
    </location>
</feature>
<dbReference type="AlphaFoldDB" id="A0A0C2MMI5"/>
<evidence type="ECO:0000256" key="2">
    <source>
        <dbReference type="ARBA" id="ARBA00010651"/>
    </source>
</evidence>
<evidence type="ECO:0000256" key="1">
    <source>
        <dbReference type="ARBA" id="ARBA00004167"/>
    </source>
</evidence>
<comment type="catalytic activity">
    <reaction evidence="11">
        <text>a quinol + 2 Fe(III)-[cytochrome c](out) = a quinone + 2 Fe(II)-[cytochrome c](out) + 2 H(+)(out)</text>
        <dbReference type="Rhea" id="RHEA:11484"/>
        <dbReference type="Rhea" id="RHEA-COMP:10350"/>
        <dbReference type="Rhea" id="RHEA-COMP:14399"/>
        <dbReference type="ChEBI" id="CHEBI:15378"/>
        <dbReference type="ChEBI" id="CHEBI:24646"/>
        <dbReference type="ChEBI" id="CHEBI:29033"/>
        <dbReference type="ChEBI" id="CHEBI:29034"/>
        <dbReference type="ChEBI" id="CHEBI:132124"/>
        <dbReference type="EC" id="7.1.1.8"/>
    </reaction>
</comment>
<keyword evidence="12" id="KW-0496">Mitochondrion</keyword>
<evidence type="ECO:0000313" key="15">
    <source>
        <dbReference type="Proteomes" id="UP000031668"/>
    </source>
</evidence>
<evidence type="ECO:0000256" key="5">
    <source>
        <dbReference type="ARBA" id="ARBA00022723"/>
    </source>
</evidence>
<name>A0A0C2MMI5_THEKT</name>
<dbReference type="GO" id="GO:0008121">
    <property type="term" value="F:quinol-cytochrome-c reductase activity"/>
    <property type="evidence" value="ECO:0007669"/>
    <property type="project" value="UniProtKB-EC"/>
</dbReference>
<dbReference type="PANTHER" id="PTHR10134">
    <property type="entry name" value="CYTOCHROME B-C1 COMPLEX SUBUNIT RIESKE, MITOCHONDRIAL"/>
    <property type="match status" value="1"/>
</dbReference>
<proteinExistence type="inferred from homology"/>
<gene>
    <name evidence="14" type="ORF">RF11_10798</name>
</gene>
<comment type="cofactor">
    <cofactor evidence="11">
        <name>[2Fe-2S] cluster</name>
        <dbReference type="ChEBI" id="CHEBI:190135"/>
    </cofactor>
    <text evidence="11">Binds 1 [2Fe-2S] cluster per subunit.</text>
</comment>
<evidence type="ECO:0000256" key="4">
    <source>
        <dbReference type="ARBA" id="ARBA00022714"/>
    </source>
</evidence>
<keyword evidence="8" id="KW-0411">Iron-sulfur</keyword>
<evidence type="ECO:0000256" key="9">
    <source>
        <dbReference type="ARBA" id="ARBA00023136"/>
    </source>
</evidence>
<keyword evidence="7" id="KW-0408">Iron</keyword>
<keyword evidence="11" id="KW-0813">Transport</keyword>
<organism evidence="14 15">
    <name type="scientific">Thelohanellus kitauei</name>
    <name type="common">Myxosporean</name>
    <dbReference type="NCBI Taxonomy" id="669202"/>
    <lineage>
        <taxon>Eukaryota</taxon>
        <taxon>Metazoa</taxon>
        <taxon>Cnidaria</taxon>
        <taxon>Myxozoa</taxon>
        <taxon>Myxosporea</taxon>
        <taxon>Bivalvulida</taxon>
        <taxon>Platysporina</taxon>
        <taxon>Myxobolidae</taxon>
        <taxon>Thelohanellus</taxon>
    </lineage>
</organism>
<keyword evidence="6" id="KW-1133">Transmembrane helix</keyword>
<evidence type="ECO:0000256" key="6">
    <source>
        <dbReference type="ARBA" id="ARBA00022989"/>
    </source>
</evidence>